<organism evidence="1 2">
    <name type="scientific">Catenaria anguillulae PL171</name>
    <dbReference type="NCBI Taxonomy" id="765915"/>
    <lineage>
        <taxon>Eukaryota</taxon>
        <taxon>Fungi</taxon>
        <taxon>Fungi incertae sedis</taxon>
        <taxon>Blastocladiomycota</taxon>
        <taxon>Blastocladiomycetes</taxon>
        <taxon>Blastocladiales</taxon>
        <taxon>Catenariaceae</taxon>
        <taxon>Catenaria</taxon>
    </lineage>
</organism>
<gene>
    <name evidence="1" type="ORF">BCR44DRAFT_1441533</name>
</gene>
<keyword evidence="2" id="KW-1185">Reference proteome</keyword>
<evidence type="ECO:0000313" key="1">
    <source>
        <dbReference type="EMBL" id="ORZ31883.1"/>
    </source>
</evidence>
<proteinExistence type="predicted"/>
<evidence type="ECO:0000313" key="2">
    <source>
        <dbReference type="Proteomes" id="UP000193411"/>
    </source>
</evidence>
<dbReference type="Proteomes" id="UP000193411">
    <property type="component" value="Unassembled WGS sequence"/>
</dbReference>
<reference evidence="1 2" key="1">
    <citation type="submission" date="2016-07" db="EMBL/GenBank/DDBJ databases">
        <title>Pervasive Adenine N6-methylation of Active Genes in Fungi.</title>
        <authorList>
            <consortium name="DOE Joint Genome Institute"/>
            <person name="Mondo S.J."/>
            <person name="Dannebaum R.O."/>
            <person name="Kuo R.C."/>
            <person name="Labutti K."/>
            <person name="Haridas S."/>
            <person name="Kuo A."/>
            <person name="Salamov A."/>
            <person name="Ahrendt S.R."/>
            <person name="Lipzen A."/>
            <person name="Sullivan W."/>
            <person name="Andreopoulos W.B."/>
            <person name="Clum A."/>
            <person name="Lindquist E."/>
            <person name="Daum C."/>
            <person name="Ramamoorthy G.K."/>
            <person name="Gryganskyi A."/>
            <person name="Culley D."/>
            <person name="Magnuson J.K."/>
            <person name="James T.Y."/>
            <person name="O'Malley M.A."/>
            <person name="Stajich J.E."/>
            <person name="Spatafora J.W."/>
            <person name="Visel A."/>
            <person name="Grigoriev I.V."/>
        </authorList>
    </citation>
    <scope>NUCLEOTIDE SEQUENCE [LARGE SCALE GENOMIC DNA]</scope>
    <source>
        <strain evidence="1 2">PL171</strain>
    </source>
</reference>
<comment type="caution">
    <text evidence="1">The sequence shown here is derived from an EMBL/GenBank/DDBJ whole genome shotgun (WGS) entry which is preliminary data.</text>
</comment>
<protein>
    <submittedName>
        <fullName evidence="1">Uncharacterized protein</fullName>
    </submittedName>
</protein>
<dbReference type="EMBL" id="MCFL01000054">
    <property type="protein sequence ID" value="ORZ31883.1"/>
    <property type="molecule type" value="Genomic_DNA"/>
</dbReference>
<name>A0A1Y2HDV7_9FUNG</name>
<sequence>MWCALPCLEFNSRIDTIESDWMRRQPWGQGQAVPSSAFCTLTSWFQVLLPTAGMYMITLCAGSQPSKSRVEQK</sequence>
<accession>A0A1Y2HDV7</accession>
<dbReference type="AlphaFoldDB" id="A0A1Y2HDV7"/>